<dbReference type="CDD" id="cd01392">
    <property type="entry name" value="HTH_LacI"/>
    <property type="match status" value="1"/>
</dbReference>
<dbReference type="Pfam" id="PF00356">
    <property type="entry name" value="LacI"/>
    <property type="match status" value="1"/>
</dbReference>
<evidence type="ECO:0000256" key="3">
    <source>
        <dbReference type="ARBA" id="ARBA00023163"/>
    </source>
</evidence>
<feature type="domain" description="HTH lacI-type" evidence="4">
    <location>
        <begin position="24"/>
        <end position="78"/>
    </location>
</feature>
<keyword evidence="2" id="KW-0238">DNA-binding</keyword>
<keyword evidence="3" id="KW-0804">Transcription</keyword>
<evidence type="ECO:0000256" key="1">
    <source>
        <dbReference type="ARBA" id="ARBA00023015"/>
    </source>
</evidence>
<dbReference type="PANTHER" id="PTHR30146">
    <property type="entry name" value="LACI-RELATED TRANSCRIPTIONAL REPRESSOR"/>
    <property type="match status" value="1"/>
</dbReference>
<dbReference type="SUPFAM" id="SSF47413">
    <property type="entry name" value="lambda repressor-like DNA-binding domains"/>
    <property type="match status" value="1"/>
</dbReference>
<dbReference type="PANTHER" id="PTHR30146:SF109">
    <property type="entry name" value="HTH-TYPE TRANSCRIPTIONAL REGULATOR GALS"/>
    <property type="match status" value="1"/>
</dbReference>
<organism evidence="5 6">
    <name type="scientific">Kribbella antiqua</name>
    <dbReference type="NCBI Taxonomy" id="2512217"/>
    <lineage>
        <taxon>Bacteria</taxon>
        <taxon>Bacillati</taxon>
        <taxon>Actinomycetota</taxon>
        <taxon>Actinomycetes</taxon>
        <taxon>Propionibacteriales</taxon>
        <taxon>Kribbellaceae</taxon>
        <taxon>Kribbella</taxon>
    </lineage>
</organism>
<dbReference type="GO" id="GO:0000976">
    <property type="term" value="F:transcription cis-regulatory region binding"/>
    <property type="evidence" value="ECO:0007669"/>
    <property type="project" value="TreeGrafter"/>
</dbReference>
<keyword evidence="6" id="KW-1185">Reference proteome</keyword>
<dbReference type="Proteomes" id="UP000295573">
    <property type="component" value="Unassembled WGS sequence"/>
</dbReference>
<gene>
    <name evidence="5" type="ORF">EV646_108348</name>
</gene>
<dbReference type="PROSITE" id="PS00356">
    <property type="entry name" value="HTH_LACI_1"/>
    <property type="match status" value="1"/>
</dbReference>
<evidence type="ECO:0000313" key="6">
    <source>
        <dbReference type="Proteomes" id="UP000295573"/>
    </source>
</evidence>
<reference evidence="5 6" key="1">
    <citation type="journal article" date="2015" name="Stand. Genomic Sci.">
        <title>Genomic Encyclopedia of Bacterial and Archaeal Type Strains, Phase III: the genomes of soil and plant-associated and newly described type strains.</title>
        <authorList>
            <person name="Whitman W.B."/>
            <person name="Woyke T."/>
            <person name="Klenk H.P."/>
            <person name="Zhou Y."/>
            <person name="Lilburn T.G."/>
            <person name="Beck B.J."/>
            <person name="De Vos P."/>
            <person name="Vandamme P."/>
            <person name="Eisen J.A."/>
            <person name="Garrity G."/>
            <person name="Hugenholtz P."/>
            <person name="Kyrpides N.C."/>
        </authorList>
    </citation>
    <scope>NUCLEOTIDE SEQUENCE [LARGE SCALE GENOMIC DNA]</scope>
    <source>
        <strain evidence="5 6">VKM Ac-2541</strain>
    </source>
</reference>
<dbReference type="InterPro" id="IPR028082">
    <property type="entry name" value="Peripla_BP_I"/>
</dbReference>
<dbReference type="Gene3D" id="3.40.50.2300">
    <property type="match status" value="2"/>
</dbReference>
<dbReference type="SMART" id="SM00354">
    <property type="entry name" value="HTH_LACI"/>
    <property type="match status" value="1"/>
</dbReference>
<evidence type="ECO:0000259" key="4">
    <source>
        <dbReference type="PROSITE" id="PS50932"/>
    </source>
</evidence>
<sequence length="359" mass="38639">MPCRKKEVNTVPETFPTQAEASRPTMIDVARRAGVGLGTVSRVVNGGHGVREETAQRVRVAIEELGFRRNEVARALRPGKKSSSLALVLGDLTNPFYATIAKASLEVAGQSGFAVVLGSVDEDPEGEKRAIQELVSRQVAGLMIVPDQGDHSFLAGAGVPVVFVDRPAHGIEADIVMVDNEGGGRLATEHLLSQGHERIAILLAPSYYTTGRRLRGYRRAHRASHVDVDESLVVQLPEGNAEAAEKATFELMLRPDPPTALFASTNFLTEGVLRALRELGREPAVVGFDDFRLADMLPTPVTVVASDIAELGRSAARLLLDRASGEDTRPPQRIVLPCALIQRGSGERPPDSAADRKTR</sequence>
<dbReference type="InterPro" id="IPR046335">
    <property type="entry name" value="LacI/GalR-like_sensor"/>
</dbReference>
<proteinExistence type="predicted"/>
<dbReference type="Pfam" id="PF13377">
    <property type="entry name" value="Peripla_BP_3"/>
    <property type="match status" value="1"/>
</dbReference>
<dbReference type="SUPFAM" id="SSF53822">
    <property type="entry name" value="Periplasmic binding protein-like I"/>
    <property type="match status" value="1"/>
</dbReference>
<dbReference type="EMBL" id="SLWR01000008">
    <property type="protein sequence ID" value="TCO45725.1"/>
    <property type="molecule type" value="Genomic_DNA"/>
</dbReference>
<dbReference type="Gene3D" id="1.10.260.40">
    <property type="entry name" value="lambda repressor-like DNA-binding domains"/>
    <property type="match status" value="1"/>
</dbReference>
<name>A0A4R2ISF8_9ACTN</name>
<dbReference type="InterPro" id="IPR000843">
    <property type="entry name" value="HTH_LacI"/>
</dbReference>
<dbReference type="GO" id="GO:0003700">
    <property type="term" value="F:DNA-binding transcription factor activity"/>
    <property type="evidence" value="ECO:0007669"/>
    <property type="project" value="TreeGrafter"/>
</dbReference>
<dbReference type="AlphaFoldDB" id="A0A4R2ISF8"/>
<accession>A0A4R2ISF8</accession>
<dbReference type="CDD" id="cd06267">
    <property type="entry name" value="PBP1_LacI_sugar_binding-like"/>
    <property type="match status" value="1"/>
</dbReference>
<keyword evidence="1" id="KW-0805">Transcription regulation</keyword>
<evidence type="ECO:0000256" key="2">
    <source>
        <dbReference type="ARBA" id="ARBA00023125"/>
    </source>
</evidence>
<evidence type="ECO:0000313" key="5">
    <source>
        <dbReference type="EMBL" id="TCO45725.1"/>
    </source>
</evidence>
<comment type="caution">
    <text evidence="5">The sequence shown here is derived from an EMBL/GenBank/DDBJ whole genome shotgun (WGS) entry which is preliminary data.</text>
</comment>
<dbReference type="InterPro" id="IPR010982">
    <property type="entry name" value="Lambda_DNA-bd_dom_sf"/>
</dbReference>
<protein>
    <submittedName>
        <fullName evidence="5">LacI family transcriptional regulator</fullName>
    </submittedName>
</protein>
<dbReference type="PROSITE" id="PS50932">
    <property type="entry name" value="HTH_LACI_2"/>
    <property type="match status" value="1"/>
</dbReference>